<evidence type="ECO:0000256" key="2">
    <source>
        <dbReference type="ARBA" id="ARBA00022692"/>
    </source>
</evidence>
<evidence type="ECO:0000256" key="5">
    <source>
        <dbReference type="SAM" id="Phobius"/>
    </source>
</evidence>
<gene>
    <name evidence="6" type="ORF">GGI25_000488</name>
</gene>
<dbReference type="GO" id="GO:0016020">
    <property type="term" value="C:membrane"/>
    <property type="evidence" value="ECO:0007669"/>
    <property type="project" value="UniProtKB-SubCell"/>
</dbReference>
<reference evidence="6" key="1">
    <citation type="submission" date="2022-07" db="EMBL/GenBank/DDBJ databases">
        <title>Phylogenomic reconstructions and comparative analyses of Kickxellomycotina fungi.</title>
        <authorList>
            <person name="Reynolds N.K."/>
            <person name="Stajich J.E."/>
            <person name="Barry K."/>
            <person name="Grigoriev I.V."/>
            <person name="Crous P."/>
            <person name="Smith M.E."/>
        </authorList>
    </citation>
    <scope>NUCLEOTIDE SEQUENCE</scope>
    <source>
        <strain evidence="6">NRRL 3115</strain>
    </source>
</reference>
<organism evidence="6 7">
    <name type="scientific">Coemansia spiralis</name>
    <dbReference type="NCBI Taxonomy" id="417178"/>
    <lineage>
        <taxon>Eukaryota</taxon>
        <taxon>Fungi</taxon>
        <taxon>Fungi incertae sedis</taxon>
        <taxon>Zoopagomycota</taxon>
        <taxon>Kickxellomycotina</taxon>
        <taxon>Kickxellomycetes</taxon>
        <taxon>Kickxellales</taxon>
        <taxon>Kickxellaceae</taxon>
        <taxon>Coemansia</taxon>
    </lineage>
</organism>
<evidence type="ECO:0000313" key="6">
    <source>
        <dbReference type="EMBL" id="KAJ2680515.1"/>
    </source>
</evidence>
<accession>A0A9W8GCB8</accession>
<comment type="caution">
    <text evidence="6">The sequence shown here is derived from an EMBL/GenBank/DDBJ whole genome shotgun (WGS) entry which is preliminary data.</text>
</comment>
<evidence type="ECO:0000256" key="3">
    <source>
        <dbReference type="ARBA" id="ARBA00022989"/>
    </source>
</evidence>
<sequence>MQLAFVSPGCAVCCQVLSVFGIVFLVILGFLFTAEVEELTGSTEDPANPKEVGHACFVAAAIYAAFFLCCSCQQIVRRTDNRRARRL</sequence>
<dbReference type="EMBL" id="JANBTW010000004">
    <property type="protein sequence ID" value="KAJ2680515.1"/>
    <property type="molecule type" value="Genomic_DNA"/>
</dbReference>
<keyword evidence="3 5" id="KW-1133">Transmembrane helix</keyword>
<dbReference type="Proteomes" id="UP001151518">
    <property type="component" value="Unassembled WGS sequence"/>
</dbReference>
<dbReference type="GO" id="GO:0004521">
    <property type="term" value="F:RNA endonuclease activity"/>
    <property type="evidence" value="ECO:0007669"/>
    <property type="project" value="InterPro"/>
</dbReference>
<name>A0A9W8GCB8_9FUNG</name>
<feature type="transmembrane region" description="Helical" evidence="5">
    <location>
        <begin position="52"/>
        <end position="76"/>
    </location>
</feature>
<protein>
    <submittedName>
        <fullName evidence="6">Uncharacterized protein</fullName>
    </submittedName>
</protein>
<feature type="transmembrane region" description="Helical" evidence="5">
    <location>
        <begin position="12"/>
        <end position="32"/>
    </location>
</feature>
<dbReference type="PANTHER" id="PTHR31733">
    <property type="entry name" value="RIBONUCLEASE KAPPA"/>
    <property type="match status" value="1"/>
</dbReference>
<evidence type="ECO:0000313" key="7">
    <source>
        <dbReference type="Proteomes" id="UP001151518"/>
    </source>
</evidence>
<comment type="subcellular location">
    <subcellularLocation>
        <location evidence="1">Membrane</location>
        <topology evidence="1">Multi-pass membrane protein</topology>
    </subcellularLocation>
</comment>
<dbReference type="Pfam" id="PF23489">
    <property type="entry name" value="V-ATPase_su_f"/>
    <property type="match status" value="1"/>
</dbReference>
<dbReference type="InterPro" id="IPR056552">
    <property type="entry name" value="Ribonucl_Kappa"/>
</dbReference>
<dbReference type="OrthoDB" id="67317at2759"/>
<proteinExistence type="predicted"/>
<keyword evidence="4 5" id="KW-0472">Membrane</keyword>
<evidence type="ECO:0000256" key="1">
    <source>
        <dbReference type="ARBA" id="ARBA00004141"/>
    </source>
</evidence>
<keyword evidence="2 5" id="KW-0812">Transmembrane</keyword>
<dbReference type="AlphaFoldDB" id="A0A9W8GCB8"/>
<dbReference type="InterPro" id="IPR026770">
    <property type="entry name" value="RNase_K"/>
</dbReference>
<evidence type="ECO:0000256" key="4">
    <source>
        <dbReference type="ARBA" id="ARBA00023136"/>
    </source>
</evidence>